<evidence type="ECO:0000313" key="3">
    <source>
        <dbReference type="Proteomes" id="UP000301475"/>
    </source>
</evidence>
<dbReference type="Pfam" id="PF12728">
    <property type="entry name" value="HTH_17"/>
    <property type="match status" value="1"/>
</dbReference>
<dbReference type="AlphaFoldDB" id="A0A4P8XWN8"/>
<proteinExistence type="predicted"/>
<dbReference type="Proteomes" id="UP000301475">
    <property type="component" value="Chromosome"/>
</dbReference>
<name>A0A4P8XWN8_9FIRM</name>
<sequence length="58" mass="6644">MEAQIKFLSTKEVAEALGCSLPTARNIMMRADFPLVRVGKNFKVSEQAFIEWSKNRRV</sequence>
<feature type="domain" description="Helix-turn-helix" evidence="1">
    <location>
        <begin position="7"/>
        <end position="56"/>
    </location>
</feature>
<protein>
    <submittedName>
        <fullName evidence="2">Helix-turn-helix domain-containing protein</fullName>
    </submittedName>
</protein>
<evidence type="ECO:0000259" key="1">
    <source>
        <dbReference type="Pfam" id="PF12728"/>
    </source>
</evidence>
<keyword evidence="3" id="KW-1185">Reference proteome</keyword>
<dbReference type="InterPro" id="IPR041657">
    <property type="entry name" value="HTH_17"/>
</dbReference>
<gene>
    <name evidence="2" type="ORF">E5Z56_08775</name>
</gene>
<reference evidence="2 3" key="1">
    <citation type="submission" date="2019-04" db="EMBL/GenBank/DDBJ databases">
        <authorList>
            <person name="Embree M."/>
            <person name="Gaffney J.R."/>
        </authorList>
    </citation>
    <scope>NUCLEOTIDE SEQUENCE [LARGE SCALE GENOMIC DNA]</scope>
    <source>
        <strain evidence="2 3">JE7A12</strain>
    </source>
</reference>
<dbReference type="OrthoDB" id="1853825at2"/>
<dbReference type="RefSeq" id="WP_138157450.1">
    <property type="nucleotide sequence ID" value="NZ_CP039381.1"/>
</dbReference>
<dbReference type="KEGG" id="ruj:E5Z56_08775"/>
<dbReference type="EMBL" id="CP039381">
    <property type="protein sequence ID" value="QCT07437.1"/>
    <property type="molecule type" value="Genomic_DNA"/>
</dbReference>
<organism evidence="2 3">
    <name type="scientific">Ruminococcus bovis</name>
    <dbReference type="NCBI Taxonomy" id="2564099"/>
    <lineage>
        <taxon>Bacteria</taxon>
        <taxon>Bacillati</taxon>
        <taxon>Bacillota</taxon>
        <taxon>Clostridia</taxon>
        <taxon>Eubacteriales</taxon>
        <taxon>Oscillospiraceae</taxon>
        <taxon>Ruminococcus</taxon>
    </lineage>
</organism>
<evidence type="ECO:0000313" key="2">
    <source>
        <dbReference type="EMBL" id="QCT07437.1"/>
    </source>
</evidence>
<accession>A0A4P8XWN8</accession>